<organism evidence="1 2">
    <name type="scientific">Streptomyces cyaneochromogenes</name>
    <dbReference type="NCBI Taxonomy" id="2496836"/>
    <lineage>
        <taxon>Bacteria</taxon>
        <taxon>Bacillati</taxon>
        <taxon>Actinomycetota</taxon>
        <taxon>Actinomycetes</taxon>
        <taxon>Kitasatosporales</taxon>
        <taxon>Streptomycetaceae</taxon>
        <taxon>Streptomyces</taxon>
    </lineage>
</organism>
<evidence type="ECO:0000313" key="2">
    <source>
        <dbReference type="Proteomes" id="UP000280298"/>
    </source>
</evidence>
<keyword evidence="2" id="KW-1185">Reference proteome</keyword>
<sequence length="301" mass="32828">MALFGPKRQAPRLAPELDDVPLGRVLRGITAARGPGPQDLAVAQVERLLRETGDDWDRRCHRVGVLAQAAPALARGWRERRPRDPDALALAVWSELATDPHGALVLCRVASDARPADPTPWVGALAALRLLGRPSSELSPVWQEIRARDPWHREAHLQILGYLSPEEQGSQTALRDFLDDAIAVMPWDAPTACLPLTAAVRQYHRERSGGGIQALGVSRYWSQPHTARLLDQGTDYWLQPGHPRHAAAVADLGILAYALIRAGRSGDAGPVFSAVGGLVTPWPWSFEGDPVECYTNYSGRA</sequence>
<protein>
    <submittedName>
        <fullName evidence="1">Uncharacterized protein</fullName>
    </submittedName>
</protein>
<dbReference type="Proteomes" id="UP000280298">
    <property type="component" value="Chromosome"/>
</dbReference>
<dbReference type="RefSeq" id="WP_126396162.1">
    <property type="nucleotide sequence ID" value="NZ_CP034539.1"/>
</dbReference>
<name>A0A3Q9EXR9_9ACTN</name>
<reference evidence="1 2" key="1">
    <citation type="journal article" date="2019" name="Int. J. Syst. Evol. Microbiol.">
        <title>Streptomyces cyaneochromogenes sp. nov., a blue pigment-producing actinomycete from manganese-contaminated soil.</title>
        <authorList>
            <person name="Tang X."/>
            <person name="Zhao J."/>
            <person name="Li K."/>
            <person name="Chen Z."/>
            <person name="Sun Y."/>
            <person name="Gao J."/>
        </authorList>
    </citation>
    <scope>NUCLEOTIDE SEQUENCE [LARGE SCALE GENOMIC DNA]</scope>
    <source>
        <strain evidence="1 2">MK-45</strain>
    </source>
</reference>
<gene>
    <name evidence="1" type="ORF">EJ357_37765</name>
</gene>
<dbReference type="OrthoDB" id="7057927at2"/>
<accession>A0A3Q9EXR9</accession>
<evidence type="ECO:0000313" key="1">
    <source>
        <dbReference type="EMBL" id="AZQ38504.1"/>
    </source>
</evidence>
<proteinExistence type="predicted"/>
<dbReference type="KEGG" id="scya:EJ357_37765"/>
<dbReference type="EMBL" id="CP034539">
    <property type="protein sequence ID" value="AZQ38504.1"/>
    <property type="molecule type" value="Genomic_DNA"/>
</dbReference>
<dbReference type="AlphaFoldDB" id="A0A3Q9EXR9"/>